<feature type="domain" description="Hedgehog/Intein (Hint)" evidence="1">
    <location>
        <begin position="25"/>
        <end position="155"/>
    </location>
</feature>
<dbReference type="Gene3D" id="2.170.16.10">
    <property type="entry name" value="Hedgehog/Intein (Hint) domain"/>
    <property type="match status" value="1"/>
</dbReference>
<gene>
    <name evidence="3" type="ORF">RIdsm_02255</name>
    <name evidence="2" type="ORF">XM52_21265</name>
</gene>
<keyword evidence="4" id="KW-1185">Reference proteome</keyword>
<evidence type="ECO:0000313" key="3">
    <source>
        <dbReference type="EMBL" id="QEW26456.1"/>
    </source>
</evidence>
<dbReference type="STRING" id="540747.SAMN04488031_11428"/>
<dbReference type="EMBL" id="LAXI01000018">
    <property type="protein sequence ID" value="KRS15828.1"/>
    <property type="molecule type" value="Genomic_DNA"/>
</dbReference>
<evidence type="ECO:0000313" key="4">
    <source>
        <dbReference type="Proteomes" id="UP000051401"/>
    </source>
</evidence>
<reference evidence="2 4" key="1">
    <citation type="submission" date="2015-04" db="EMBL/GenBank/DDBJ databases">
        <title>The draft genome sequence of Roseovarius indicus B108T.</title>
        <authorList>
            <person name="Li G."/>
            <person name="Lai Q."/>
            <person name="Shao Z."/>
            <person name="Yan P."/>
        </authorList>
    </citation>
    <scope>NUCLEOTIDE SEQUENCE [LARGE SCALE GENOMIC DNA]</scope>
    <source>
        <strain evidence="2 4">B108</strain>
    </source>
</reference>
<dbReference type="EMBL" id="CP031598">
    <property type="protein sequence ID" value="QEW26456.1"/>
    <property type="molecule type" value="Genomic_DNA"/>
</dbReference>
<evidence type="ECO:0000313" key="2">
    <source>
        <dbReference type="EMBL" id="KRS15828.1"/>
    </source>
</evidence>
<name>A0A0T5P469_9RHOB</name>
<dbReference type="Proteomes" id="UP000325785">
    <property type="component" value="Chromosome"/>
</dbReference>
<dbReference type="OrthoDB" id="7873527at2"/>
<dbReference type="InterPro" id="IPR028992">
    <property type="entry name" value="Hedgehog/Intein_dom"/>
</dbReference>
<dbReference type="Proteomes" id="UP000051401">
    <property type="component" value="Unassembled WGS sequence"/>
</dbReference>
<evidence type="ECO:0000259" key="1">
    <source>
        <dbReference type="Pfam" id="PF13403"/>
    </source>
</evidence>
<dbReference type="SUPFAM" id="SSF51294">
    <property type="entry name" value="Hedgehog/intein (Hint) domain"/>
    <property type="match status" value="1"/>
</dbReference>
<dbReference type="Pfam" id="PF13403">
    <property type="entry name" value="Hint_2"/>
    <property type="match status" value="1"/>
</dbReference>
<organism evidence="2 4">
    <name type="scientific">Roseovarius indicus</name>
    <dbReference type="NCBI Taxonomy" id="540747"/>
    <lineage>
        <taxon>Bacteria</taxon>
        <taxon>Pseudomonadati</taxon>
        <taxon>Pseudomonadota</taxon>
        <taxon>Alphaproteobacteria</taxon>
        <taxon>Rhodobacterales</taxon>
        <taxon>Roseobacteraceae</taxon>
        <taxon>Roseovarius</taxon>
    </lineage>
</organism>
<dbReference type="KEGG" id="rid:RIdsm_02255"/>
<dbReference type="PATRIC" id="fig|540747.5.peg.2020"/>
<sequence>MKPALARQDARLPSLNVAEHQAGLLGGALIMTLDGEMRVSDLRPGSRVITRDSGMAVLRAVRHRRVTGRAVRIKASSLGHNRPERDATLPAGQPVLVRDWRAKALFGAEQALVPAERLVDGEFVTLHDNATMTLYELEFDTPHVLYVDGLEVASHLGNHTTT</sequence>
<proteinExistence type="predicted"/>
<evidence type="ECO:0000313" key="5">
    <source>
        <dbReference type="Proteomes" id="UP000325785"/>
    </source>
</evidence>
<dbReference type="RefSeq" id="WP_074940615.1">
    <property type="nucleotide sequence ID" value="NZ_CP031598.1"/>
</dbReference>
<protein>
    <recommendedName>
        <fullName evidence="1">Hedgehog/Intein (Hint) domain-containing protein</fullName>
    </recommendedName>
</protein>
<accession>A0A0T5P469</accession>
<dbReference type="InterPro" id="IPR036844">
    <property type="entry name" value="Hint_dom_sf"/>
</dbReference>
<dbReference type="AlphaFoldDB" id="A0A0T5P469"/>
<reference evidence="3 5" key="2">
    <citation type="submission" date="2018-08" db="EMBL/GenBank/DDBJ databases">
        <title>Genetic Globetrotter - A new plasmid hitch-hiking vast phylogenetic and geographic distances.</title>
        <authorList>
            <person name="Vollmers J."/>
            <person name="Petersen J."/>
        </authorList>
    </citation>
    <scope>NUCLEOTIDE SEQUENCE [LARGE SCALE GENOMIC DNA]</scope>
    <source>
        <strain evidence="3 5">DSM 26383</strain>
    </source>
</reference>